<dbReference type="GO" id="GO:0004340">
    <property type="term" value="F:glucokinase activity"/>
    <property type="evidence" value="ECO:0007669"/>
    <property type="project" value="InterPro"/>
</dbReference>
<dbReference type="GO" id="GO:0004616">
    <property type="term" value="F:phosphogluconate dehydrogenase (decarboxylating) activity"/>
    <property type="evidence" value="ECO:0007669"/>
    <property type="project" value="InterPro"/>
</dbReference>
<dbReference type="Proteomes" id="UP000254134">
    <property type="component" value="Unassembled WGS sequence"/>
</dbReference>
<gene>
    <name evidence="2" type="ORF">Gocc_2104</name>
</gene>
<name>A0A7M2YX00_9ACTN</name>
<dbReference type="InterPro" id="IPR006115">
    <property type="entry name" value="6PGDH_NADP-bd"/>
</dbReference>
<comment type="caution">
    <text evidence="2">The sequence shown here is derived from an EMBL/GenBank/DDBJ whole genome shotgun (WGS) entry which is preliminary data.</text>
</comment>
<dbReference type="SUPFAM" id="SSF51735">
    <property type="entry name" value="NAD(P)-binding Rossmann-fold domains"/>
    <property type="match status" value="1"/>
</dbReference>
<evidence type="ECO:0000313" key="3">
    <source>
        <dbReference type="Proteomes" id="UP000254134"/>
    </source>
</evidence>
<evidence type="ECO:0000313" key="2">
    <source>
        <dbReference type="EMBL" id="RDI74007.1"/>
    </source>
</evidence>
<dbReference type="InterPro" id="IPR006183">
    <property type="entry name" value="Pgluconate_DH"/>
</dbReference>
<dbReference type="Gene3D" id="3.40.50.720">
    <property type="entry name" value="NAD(P)-binding Rossmann-like Domain"/>
    <property type="match status" value="1"/>
</dbReference>
<dbReference type="InterPro" id="IPR036291">
    <property type="entry name" value="NAD(P)-bd_dom_sf"/>
</dbReference>
<dbReference type="GO" id="GO:0005536">
    <property type="term" value="F:D-glucose binding"/>
    <property type="evidence" value="ECO:0007669"/>
    <property type="project" value="InterPro"/>
</dbReference>
<evidence type="ECO:0000259" key="1">
    <source>
        <dbReference type="Pfam" id="PF03446"/>
    </source>
</evidence>
<dbReference type="GO" id="GO:0005524">
    <property type="term" value="F:ATP binding"/>
    <property type="evidence" value="ECO:0007669"/>
    <property type="project" value="InterPro"/>
</dbReference>
<dbReference type="PANTHER" id="PTHR11811">
    <property type="entry name" value="6-PHOSPHOGLUCONATE DEHYDROGENASE"/>
    <property type="match status" value="1"/>
</dbReference>
<keyword evidence="3" id="KW-1185">Reference proteome</keyword>
<dbReference type="AlphaFoldDB" id="A0A7M2YX00"/>
<feature type="domain" description="6-phosphogluconate dehydrogenase NADP-binding" evidence="1">
    <location>
        <begin position="5"/>
        <end position="88"/>
    </location>
</feature>
<dbReference type="RefSeq" id="WP_220150572.1">
    <property type="nucleotide sequence ID" value="NZ_QQZY01000005.1"/>
</dbReference>
<reference evidence="3" key="2">
    <citation type="journal article" date="2019" name="MicrobiologyOpen">
        <title>High-quality draft genome sequence of Gaiella occulta isolated from a 150 meter deep mineral water borehole and comparison with the genome sequences of other deep-branching lineages of the phylum Actinobacteria.</title>
        <authorList>
            <person name="Severino R."/>
            <person name="Froufe H.J.C."/>
            <person name="Barroso C."/>
            <person name="Albuquerque L."/>
            <person name="Lobo-da-Cunha A."/>
            <person name="da Costa M.S."/>
            <person name="Egas C."/>
        </authorList>
    </citation>
    <scope>NUCLEOTIDE SEQUENCE [LARGE SCALE GENOMIC DNA]</scope>
    <source>
        <strain evidence="3">F2-233</strain>
    </source>
</reference>
<proteinExistence type="predicted"/>
<organism evidence="2 3">
    <name type="scientific">Gaiella occulta</name>
    <dbReference type="NCBI Taxonomy" id="1002870"/>
    <lineage>
        <taxon>Bacteria</taxon>
        <taxon>Bacillati</taxon>
        <taxon>Actinomycetota</taxon>
        <taxon>Thermoleophilia</taxon>
        <taxon>Gaiellales</taxon>
        <taxon>Gaiellaceae</taxon>
        <taxon>Gaiella</taxon>
    </lineage>
</organism>
<accession>A0A7M2YX00</accession>
<protein>
    <submittedName>
        <fullName evidence="2">NAD binding domain of 6-phosphogluconate dehydrogenase</fullName>
    </submittedName>
</protein>
<reference evidence="2 3" key="1">
    <citation type="submission" date="2018-07" db="EMBL/GenBank/DDBJ databases">
        <title>High-quality-draft genome sequence of Gaiella occulta.</title>
        <authorList>
            <person name="Severino R."/>
            <person name="Froufe H.J.C."/>
            <person name="Rainey F.A."/>
            <person name="Barroso C."/>
            <person name="Albuquerque L."/>
            <person name="Lobo-Da-Cunha A."/>
            <person name="Da Costa M.S."/>
            <person name="Egas C."/>
        </authorList>
    </citation>
    <scope>NUCLEOTIDE SEQUENCE [LARGE SCALE GENOMIC DNA]</scope>
    <source>
        <strain evidence="2 3">F2-233</strain>
    </source>
</reference>
<dbReference type="GO" id="GO:0050661">
    <property type="term" value="F:NADP binding"/>
    <property type="evidence" value="ECO:0007669"/>
    <property type="project" value="InterPro"/>
</dbReference>
<sequence length="132" mass="13420">MDAGAVARLEREGATGSTSYADIVARLDGPRAVWVMVPAALVGGIIADLAPLPGGGDIVIDGGNSDYRDGIERAANLTPQGIDDIDAGTFLRAFRCKGRLAPVLDEIPVRVILDGRAALLGAALAASSGGPR</sequence>
<dbReference type="Pfam" id="PF03446">
    <property type="entry name" value="NAD_binding_2"/>
    <property type="match status" value="1"/>
</dbReference>
<dbReference type="GO" id="GO:0006096">
    <property type="term" value="P:glycolytic process"/>
    <property type="evidence" value="ECO:0007669"/>
    <property type="project" value="InterPro"/>
</dbReference>
<dbReference type="EMBL" id="QQZY01000005">
    <property type="protein sequence ID" value="RDI74007.1"/>
    <property type="molecule type" value="Genomic_DNA"/>
</dbReference>